<evidence type="ECO:0000313" key="2">
    <source>
        <dbReference type="EMBL" id="ELR24176.1"/>
    </source>
</evidence>
<evidence type="ECO:0000313" key="3">
    <source>
        <dbReference type="Proteomes" id="UP000011083"/>
    </source>
</evidence>
<reference evidence="2 3" key="1">
    <citation type="journal article" date="2013" name="Genome Biol.">
        <title>Genome of Acanthamoeba castellanii highlights extensive lateral gene transfer and early evolution of tyrosine kinase signaling.</title>
        <authorList>
            <person name="Clarke M."/>
            <person name="Lohan A.J."/>
            <person name="Liu B."/>
            <person name="Lagkouvardos I."/>
            <person name="Roy S."/>
            <person name="Zafar N."/>
            <person name="Bertelli C."/>
            <person name="Schilde C."/>
            <person name="Kianianmomeni A."/>
            <person name="Burglin T.R."/>
            <person name="Frech C."/>
            <person name="Turcotte B."/>
            <person name="Kopec K.O."/>
            <person name="Synnott J.M."/>
            <person name="Choo C."/>
            <person name="Paponov I."/>
            <person name="Finkler A."/>
            <person name="Soon Heng Tan C."/>
            <person name="Hutchins A.P."/>
            <person name="Weinmeier T."/>
            <person name="Rattei T."/>
            <person name="Chu J.S."/>
            <person name="Gimenez G."/>
            <person name="Irimia M."/>
            <person name="Rigden D.J."/>
            <person name="Fitzpatrick D.A."/>
            <person name="Lorenzo-Morales J."/>
            <person name="Bateman A."/>
            <person name="Chiu C.H."/>
            <person name="Tang P."/>
            <person name="Hegemann P."/>
            <person name="Fromm H."/>
            <person name="Raoult D."/>
            <person name="Greub G."/>
            <person name="Miranda-Saavedra D."/>
            <person name="Chen N."/>
            <person name="Nash P."/>
            <person name="Ginger M.L."/>
            <person name="Horn M."/>
            <person name="Schaap P."/>
            <person name="Caler L."/>
            <person name="Loftus B."/>
        </authorList>
    </citation>
    <scope>NUCLEOTIDE SEQUENCE [LARGE SCALE GENOMIC DNA]</scope>
    <source>
        <strain evidence="2 3">Neff</strain>
    </source>
</reference>
<dbReference type="OMA" id="DMILFED"/>
<comment type="similarity">
    <text evidence="1">Belongs to the TIP41 family.</text>
</comment>
<protein>
    <submittedName>
        <fullName evidence="2">TIP41like family protein</fullName>
    </submittedName>
</protein>
<organism evidence="2 3">
    <name type="scientific">Acanthamoeba castellanii (strain ATCC 30010 / Neff)</name>
    <dbReference type="NCBI Taxonomy" id="1257118"/>
    <lineage>
        <taxon>Eukaryota</taxon>
        <taxon>Amoebozoa</taxon>
        <taxon>Discosea</taxon>
        <taxon>Longamoebia</taxon>
        <taxon>Centramoebida</taxon>
        <taxon>Acanthamoebidae</taxon>
        <taxon>Acanthamoeba</taxon>
    </lineage>
</organism>
<sequence length="255" mass="28523">MVFGHSALELAHEQSGVVLKFLVRDALREWKHDHSSLKVAYSHQWTSQRSSEARKVGPDYDWTFTTEYKGTISAPVAEGADAASAVVGSLVETEEKIDLDRLRVPEPMLFFDEVVLFEDELADNGDSFLSVKVRVMPSYFYVLLRFHMRVDDVTMRIHDTRIFHEYGSSHLLREYQTREATYQQLAQQGKMPSDLSQLTDSNFVWTILPLTGSTTHKILLSAAAPSASATPSTTTDVASAPEGLDKDLAHLTISS</sequence>
<dbReference type="GeneID" id="14925185"/>
<proteinExistence type="inferred from homology"/>
<dbReference type="InterPro" id="IPR051330">
    <property type="entry name" value="Phosphatase_reg/MetRdx"/>
</dbReference>
<dbReference type="OrthoDB" id="10253878at2759"/>
<dbReference type="PANTHER" id="PTHR21021:SF16">
    <property type="entry name" value="TIP41-LIKE PROTEIN"/>
    <property type="match status" value="1"/>
</dbReference>
<dbReference type="KEGG" id="acan:ACA1_376490"/>
<keyword evidence="3" id="KW-1185">Reference proteome</keyword>
<dbReference type="InterPro" id="IPR007303">
    <property type="entry name" value="TIP41-like"/>
</dbReference>
<dbReference type="Pfam" id="PF04176">
    <property type="entry name" value="TIP41"/>
    <property type="match status" value="1"/>
</dbReference>
<name>L8HIG8_ACACF</name>
<dbReference type="GO" id="GO:0031929">
    <property type="term" value="P:TOR signaling"/>
    <property type="evidence" value="ECO:0007669"/>
    <property type="project" value="TreeGrafter"/>
</dbReference>
<dbReference type="STRING" id="1257118.L8HIG8"/>
<evidence type="ECO:0000256" key="1">
    <source>
        <dbReference type="ARBA" id="ARBA00006658"/>
    </source>
</evidence>
<dbReference type="GO" id="GO:0005829">
    <property type="term" value="C:cytosol"/>
    <property type="evidence" value="ECO:0007669"/>
    <property type="project" value="TreeGrafter"/>
</dbReference>
<gene>
    <name evidence="2" type="ORF">ACA1_376490</name>
</gene>
<dbReference type="AlphaFoldDB" id="L8HIG8"/>
<dbReference type="VEuPathDB" id="AmoebaDB:ACA1_376490"/>
<accession>L8HIG8</accession>
<dbReference type="RefSeq" id="XP_004353704.1">
    <property type="nucleotide sequence ID" value="XM_004353652.1"/>
</dbReference>
<dbReference type="EMBL" id="KB007836">
    <property type="protein sequence ID" value="ELR24176.1"/>
    <property type="molecule type" value="Genomic_DNA"/>
</dbReference>
<dbReference type="PANTHER" id="PTHR21021">
    <property type="entry name" value="GAF/PUTATIVE CYTOSKELETAL PROTEIN"/>
    <property type="match status" value="1"/>
</dbReference>
<dbReference type="Proteomes" id="UP000011083">
    <property type="component" value="Unassembled WGS sequence"/>
</dbReference>